<evidence type="ECO:0000256" key="1">
    <source>
        <dbReference type="SAM" id="MobiDB-lite"/>
    </source>
</evidence>
<reference evidence="2 3" key="1">
    <citation type="journal article" date="2023" name="Mol. Biol. Evol.">
        <title>Genomics of Secondarily Temperate Adaptation in the Only Non-Antarctic Icefish.</title>
        <authorList>
            <person name="Rivera-Colon A.G."/>
            <person name="Rayamajhi N."/>
            <person name="Minhas B.F."/>
            <person name="Madrigal G."/>
            <person name="Bilyk K.T."/>
            <person name="Yoon V."/>
            <person name="Hune M."/>
            <person name="Gregory S."/>
            <person name="Cheng C.H.C."/>
            <person name="Catchen J.M."/>
        </authorList>
    </citation>
    <scope>NUCLEOTIDE SEQUENCE [LARGE SCALE GENOMIC DNA]</scope>
    <source>
        <tissue evidence="2">White muscle</tissue>
    </source>
</reference>
<feature type="region of interest" description="Disordered" evidence="1">
    <location>
        <begin position="1"/>
        <end position="33"/>
    </location>
</feature>
<protein>
    <submittedName>
        <fullName evidence="2">Uncharacterized protein</fullName>
    </submittedName>
</protein>
<gene>
    <name evidence="2" type="ORF">CgunFtcFv8_018623</name>
</gene>
<keyword evidence="3" id="KW-1185">Reference proteome</keyword>
<dbReference type="Proteomes" id="UP001331515">
    <property type="component" value="Unassembled WGS sequence"/>
</dbReference>
<accession>A0AAN8BTZ9</accession>
<dbReference type="AlphaFoldDB" id="A0AAN8BTZ9"/>
<dbReference type="EMBL" id="JAURVH010001536">
    <property type="protein sequence ID" value="KAK5891362.1"/>
    <property type="molecule type" value="Genomic_DNA"/>
</dbReference>
<evidence type="ECO:0000313" key="3">
    <source>
        <dbReference type="Proteomes" id="UP001331515"/>
    </source>
</evidence>
<name>A0AAN8BTZ9_CHAGU</name>
<organism evidence="2 3">
    <name type="scientific">Champsocephalus gunnari</name>
    <name type="common">Mackerel icefish</name>
    <dbReference type="NCBI Taxonomy" id="52237"/>
    <lineage>
        <taxon>Eukaryota</taxon>
        <taxon>Metazoa</taxon>
        <taxon>Chordata</taxon>
        <taxon>Craniata</taxon>
        <taxon>Vertebrata</taxon>
        <taxon>Euteleostomi</taxon>
        <taxon>Actinopterygii</taxon>
        <taxon>Neopterygii</taxon>
        <taxon>Teleostei</taxon>
        <taxon>Neoteleostei</taxon>
        <taxon>Acanthomorphata</taxon>
        <taxon>Eupercaria</taxon>
        <taxon>Perciformes</taxon>
        <taxon>Notothenioidei</taxon>
        <taxon>Channichthyidae</taxon>
        <taxon>Champsocephalus</taxon>
    </lineage>
</organism>
<feature type="compositionally biased region" description="Basic and acidic residues" evidence="1">
    <location>
        <begin position="16"/>
        <end position="33"/>
    </location>
</feature>
<evidence type="ECO:0000313" key="2">
    <source>
        <dbReference type="EMBL" id="KAK5891362.1"/>
    </source>
</evidence>
<comment type="caution">
    <text evidence="2">The sequence shown here is derived from an EMBL/GenBank/DDBJ whole genome shotgun (WGS) entry which is preliminary data.</text>
</comment>
<proteinExistence type="predicted"/>
<sequence>MREKPRPPSFNRVGLRKQELEKSVQRAQENDKGLRQIQDALAITDRHLTAYLADHIDAQQIPQEAQKIQAELSGQEATLEDMKKKNQDKDPRVMGQIDLTQKMLADVWTKFRLFQKPANFDTRLSECERLLAGVKSQGGGPGHP</sequence>